<keyword evidence="3" id="KW-1185">Reference proteome</keyword>
<organism evidence="2 3">
    <name type="scientific">Oedothorax gibbosus</name>
    <dbReference type="NCBI Taxonomy" id="931172"/>
    <lineage>
        <taxon>Eukaryota</taxon>
        <taxon>Metazoa</taxon>
        <taxon>Ecdysozoa</taxon>
        <taxon>Arthropoda</taxon>
        <taxon>Chelicerata</taxon>
        <taxon>Arachnida</taxon>
        <taxon>Araneae</taxon>
        <taxon>Araneomorphae</taxon>
        <taxon>Entelegynae</taxon>
        <taxon>Araneoidea</taxon>
        <taxon>Linyphiidae</taxon>
        <taxon>Erigoninae</taxon>
        <taxon>Oedothorax</taxon>
    </lineage>
</organism>
<dbReference type="EMBL" id="JAFNEN010000142">
    <property type="protein sequence ID" value="KAG8192230.1"/>
    <property type="molecule type" value="Genomic_DNA"/>
</dbReference>
<accession>A0AAV6V8I4</accession>
<gene>
    <name evidence="2" type="ORF">JTE90_014089</name>
</gene>
<dbReference type="Proteomes" id="UP000827092">
    <property type="component" value="Unassembled WGS sequence"/>
</dbReference>
<dbReference type="AlphaFoldDB" id="A0AAV6V8I4"/>
<evidence type="ECO:0000313" key="3">
    <source>
        <dbReference type="Proteomes" id="UP000827092"/>
    </source>
</evidence>
<evidence type="ECO:0000256" key="1">
    <source>
        <dbReference type="SAM" id="SignalP"/>
    </source>
</evidence>
<evidence type="ECO:0000313" key="2">
    <source>
        <dbReference type="EMBL" id="KAG8192230.1"/>
    </source>
</evidence>
<protein>
    <submittedName>
        <fullName evidence="2">Uncharacterized protein</fullName>
    </submittedName>
</protein>
<feature type="signal peptide" evidence="1">
    <location>
        <begin position="1"/>
        <end position="20"/>
    </location>
</feature>
<reference evidence="2 3" key="1">
    <citation type="journal article" date="2022" name="Nat. Ecol. Evol.">
        <title>A masculinizing supergene underlies an exaggerated male reproductive morph in a spider.</title>
        <authorList>
            <person name="Hendrickx F."/>
            <person name="De Corte Z."/>
            <person name="Sonet G."/>
            <person name="Van Belleghem S.M."/>
            <person name="Kostlbacher S."/>
            <person name="Vangestel C."/>
        </authorList>
    </citation>
    <scope>NUCLEOTIDE SEQUENCE [LARGE SCALE GENOMIC DNA]</scope>
    <source>
        <strain evidence="2">W744_W776</strain>
    </source>
</reference>
<name>A0AAV6V8I4_9ARAC</name>
<comment type="caution">
    <text evidence="2">The sequence shown here is derived from an EMBL/GenBank/DDBJ whole genome shotgun (WGS) entry which is preliminary data.</text>
</comment>
<dbReference type="PANTHER" id="PTHR33964">
    <property type="entry name" value="RE45066P-RELATED"/>
    <property type="match status" value="1"/>
</dbReference>
<feature type="chain" id="PRO_5043529420" evidence="1">
    <location>
        <begin position="21"/>
        <end position="239"/>
    </location>
</feature>
<dbReference type="PROSITE" id="PS51257">
    <property type="entry name" value="PROKAR_LIPOPROTEIN"/>
    <property type="match status" value="1"/>
</dbReference>
<proteinExistence type="predicted"/>
<keyword evidence="1" id="KW-0732">Signal</keyword>
<sequence length="239" mass="26930">MKFTTITLGIILALSCSVFADPQCHTSEFMQCVDIAVNWLHTLPKQSLPETDDEIVYECQELTKAIECGLKYKDSCMTPLQKEFVGLLLDGVFEYRDSFCEKGSALRTKYLTHATCLNKVSKSEGVKEQIEYILAVVENMVSQKDSDKIMYACCGYRKIHGEFLKMSLDTCGKEATDMVIEFISMFMAQLPDVLCNSMDGTEDRCQKLLPPPGTKVSSDLKNTALFEFIEDALSNWIDL</sequence>
<dbReference type="PANTHER" id="PTHR33964:SF1">
    <property type="entry name" value="RE45066P"/>
    <property type="match status" value="1"/>
</dbReference>